<evidence type="ECO:0000259" key="2">
    <source>
        <dbReference type="PROSITE" id="PS50011"/>
    </source>
</evidence>
<dbReference type="EMBL" id="JAOPGA020001454">
    <property type="protein sequence ID" value="KAL0488614.1"/>
    <property type="molecule type" value="Genomic_DNA"/>
</dbReference>
<dbReference type="GO" id="GO:0035556">
    <property type="term" value="P:intracellular signal transduction"/>
    <property type="evidence" value="ECO:0007669"/>
    <property type="project" value="TreeGrafter"/>
</dbReference>
<dbReference type="InterPro" id="IPR011009">
    <property type="entry name" value="Kinase-like_dom_sf"/>
</dbReference>
<dbReference type="SMART" id="SM00220">
    <property type="entry name" value="S_TKc"/>
    <property type="match status" value="1"/>
</dbReference>
<dbReference type="AlphaFoldDB" id="A0AAW2ZH05"/>
<keyword evidence="3" id="KW-0723">Serine/threonine-protein kinase</keyword>
<name>A0AAW2ZH05_9EUKA</name>
<dbReference type="Pfam" id="PF12330">
    <property type="entry name" value="Haspin_kinase"/>
    <property type="match status" value="1"/>
</dbReference>
<dbReference type="Gene3D" id="1.10.510.10">
    <property type="entry name" value="Transferase(Phosphotransferase) domain 1"/>
    <property type="match status" value="1"/>
</dbReference>
<dbReference type="PANTHER" id="PTHR24419">
    <property type="entry name" value="INTERLEUKIN-1 RECEPTOR-ASSOCIATED KINASE"/>
    <property type="match status" value="1"/>
</dbReference>
<dbReference type="GO" id="GO:0072354">
    <property type="term" value="F:histone H3T3 kinase activity"/>
    <property type="evidence" value="ECO:0007669"/>
    <property type="project" value="TreeGrafter"/>
</dbReference>
<reference evidence="3 4" key="1">
    <citation type="submission" date="2024-03" db="EMBL/GenBank/DDBJ databases">
        <title>The Acrasis kona genome and developmental transcriptomes reveal deep origins of eukaryotic multicellular pathways.</title>
        <authorList>
            <person name="Sheikh S."/>
            <person name="Fu C.-J."/>
            <person name="Brown M.W."/>
            <person name="Baldauf S.L."/>
        </authorList>
    </citation>
    <scope>NUCLEOTIDE SEQUENCE [LARGE SCALE GENOMIC DNA]</scope>
    <source>
        <strain evidence="3 4">ATCC MYA-3509</strain>
    </source>
</reference>
<feature type="compositionally biased region" description="Low complexity" evidence="1">
    <location>
        <begin position="59"/>
        <end position="74"/>
    </location>
</feature>
<dbReference type="SUPFAM" id="SSF56112">
    <property type="entry name" value="Protein kinase-like (PK-like)"/>
    <property type="match status" value="1"/>
</dbReference>
<organism evidence="3 4">
    <name type="scientific">Acrasis kona</name>
    <dbReference type="NCBI Taxonomy" id="1008807"/>
    <lineage>
        <taxon>Eukaryota</taxon>
        <taxon>Discoba</taxon>
        <taxon>Heterolobosea</taxon>
        <taxon>Tetramitia</taxon>
        <taxon>Eutetramitia</taxon>
        <taxon>Acrasidae</taxon>
        <taxon>Acrasis</taxon>
    </lineage>
</organism>
<evidence type="ECO:0000313" key="4">
    <source>
        <dbReference type="Proteomes" id="UP001431209"/>
    </source>
</evidence>
<feature type="region of interest" description="Disordered" evidence="1">
    <location>
        <begin position="1"/>
        <end position="29"/>
    </location>
</feature>
<evidence type="ECO:0000313" key="3">
    <source>
        <dbReference type="EMBL" id="KAL0488614.1"/>
    </source>
</evidence>
<keyword evidence="4" id="KW-1185">Reference proteome</keyword>
<dbReference type="Proteomes" id="UP001431209">
    <property type="component" value="Unassembled WGS sequence"/>
</dbReference>
<protein>
    <submittedName>
        <fullName evidence="3">Serine/threonine protein kinase</fullName>
    </submittedName>
</protein>
<dbReference type="GO" id="GO:0005634">
    <property type="term" value="C:nucleus"/>
    <property type="evidence" value="ECO:0007669"/>
    <property type="project" value="TreeGrafter"/>
</dbReference>
<accession>A0AAW2ZH05</accession>
<dbReference type="PROSITE" id="PS50011">
    <property type="entry name" value="PROTEIN_KINASE_DOM"/>
    <property type="match status" value="1"/>
</dbReference>
<dbReference type="InterPro" id="IPR000719">
    <property type="entry name" value="Prot_kinase_dom"/>
</dbReference>
<feature type="region of interest" description="Disordered" evidence="1">
    <location>
        <begin position="59"/>
        <end position="80"/>
    </location>
</feature>
<gene>
    <name evidence="3" type="ORF">AKO1_015703</name>
</gene>
<keyword evidence="3" id="KW-0808">Transferase</keyword>
<dbReference type="GO" id="GO:0005524">
    <property type="term" value="F:ATP binding"/>
    <property type="evidence" value="ECO:0007669"/>
    <property type="project" value="InterPro"/>
</dbReference>
<evidence type="ECO:0000256" key="1">
    <source>
        <dbReference type="SAM" id="MobiDB-lite"/>
    </source>
</evidence>
<feature type="domain" description="Protein kinase" evidence="2">
    <location>
        <begin position="41"/>
        <end position="442"/>
    </location>
</feature>
<dbReference type="GO" id="GO:0005737">
    <property type="term" value="C:cytoplasm"/>
    <property type="evidence" value="ECO:0007669"/>
    <property type="project" value="TreeGrafter"/>
</dbReference>
<proteinExistence type="predicted"/>
<sequence length="442" mass="50858">MLRSSRSRSSKPTHISQEDKALLTTPRSKFRNHLSKRNFKFDEEAQRFSGNFASVVILQKSETTPPTPKTPSQEVFDNREDPLKTPSKISFLSPTIAIKTQAIVEPKNIDEAAYRELKILKALARLKRSGKCANFVEIHDHFKTTGDENLNEDPNQHYMNYMLERGDTNLQTFLTKEIPLDTFKSILFQIIFGLHIAQRELEFQHNDLHNKNILIKHIGKKNIDGCLFYHHNTKWTSKTGFLVKLTDFGHSRIKSPNGLVVHNRKIAVSAIFDPSKDLSDVKKNIARVNVNYEGHDEADERSRLNSLRNCMSKQEPSQLLYHSFFQSMVHDKDLTQQERARLLHFDRGIEDEEDEDEFLTKPSLQPNLILTSEPAQEAQIPSTNIFNVNNGDNKENDNPAEYTGTTLVRKRRRIIAPLVDKSQISDTVSECTPSKRRRLVKL</sequence>
<dbReference type="GO" id="GO:0000278">
    <property type="term" value="P:mitotic cell cycle"/>
    <property type="evidence" value="ECO:0007669"/>
    <property type="project" value="TreeGrafter"/>
</dbReference>
<dbReference type="PANTHER" id="PTHR24419:SF18">
    <property type="entry name" value="SERINE_THREONINE-PROTEIN KINASE HASPIN"/>
    <property type="match status" value="1"/>
</dbReference>
<comment type="caution">
    <text evidence="3">The sequence shown here is derived from an EMBL/GenBank/DDBJ whole genome shotgun (WGS) entry which is preliminary data.</text>
</comment>
<keyword evidence="3" id="KW-0418">Kinase</keyword>
<feature type="compositionally biased region" description="Basic residues" evidence="1">
    <location>
        <begin position="1"/>
        <end position="11"/>
    </location>
</feature>